<dbReference type="EMBL" id="JAROBY010000005">
    <property type="protein sequence ID" value="MEB4792795.1"/>
    <property type="molecule type" value="Genomic_DNA"/>
</dbReference>
<evidence type="ECO:0000313" key="2">
    <source>
        <dbReference type="Proteomes" id="UP001355653"/>
    </source>
</evidence>
<gene>
    <name evidence="1" type="ORF">P5G65_02715</name>
</gene>
<dbReference type="RefSeq" id="WP_164819436.1">
    <property type="nucleotide sequence ID" value="NZ_JAROBY010000005.1"/>
</dbReference>
<evidence type="ECO:0000313" key="1">
    <source>
        <dbReference type="EMBL" id="MEB4792795.1"/>
    </source>
</evidence>
<comment type="caution">
    <text evidence="1">The sequence shown here is derived from an EMBL/GenBank/DDBJ whole genome shotgun (WGS) entry which is preliminary data.</text>
</comment>
<name>A0ABU6D4X5_9BACL</name>
<reference evidence="1 2" key="1">
    <citation type="submission" date="2023-03" db="EMBL/GenBank/DDBJ databases">
        <title>Bacillus Genome Sequencing.</title>
        <authorList>
            <person name="Dunlap C."/>
        </authorList>
    </citation>
    <scope>NUCLEOTIDE SEQUENCE [LARGE SCALE GENOMIC DNA]</scope>
    <source>
        <strain evidence="1 2">NRS-1351</strain>
    </source>
</reference>
<proteinExistence type="predicted"/>
<accession>A0ABU6D4X5</accession>
<organism evidence="1 2">
    <name type="scientific">Paenibacillus chondroitinus</name>
    <dbReference type="NCBI Taxonomy" id="59842"/>
    <lineage>
        <taxon>Bacteria</taxon>
        <taxon>Bacillati</taxon>
        <taxon>Bacillota</taxon>
        <taxon>Bacilli</taxon>
        <taxon>Bacillales</taxon>
        <taxon>Paenibacillaceae</taxon>
        <taxon>Paenibacillus</taxon>
    </lineage>
</organism>
<protein>
    <submittedName>
        <fullName evidence="1">Uncharacterized protein</fullName>
    </submittedName>
</protein>
<dbReference type="Proteomes" id="UP001355653">
    <property type="component" value="Unassembled WGS sequence"/>
</dbReference>
<sequence>MRNNTEQRKITNQDIEQMIVEIDKGWTELNNIHVSCYHIWRDLVQISQDLDEKFGISY</sequence>
<keyword evidence="2" id="KW-1185">Reference proteome</keyword>